<dbReference type="GO" id="GO:0016887">
    <property type="term" value="F:ATP hydrolysis activity"/>
    <property type="evidence" value="ECO:0007669"/>
    <property type="project" value="InterPro"/>
</dbReference>
<comment type="similarity">
    <text evidence="2">Belongs to the SNF2/RAD54 helicase family.</text>
</comment>
<dbReference type="Pfam" id="PF00176">
    <property type="entry name" value="SNF2-rel_dom"/>
    <property type="match status" value="1"/>
</dbReference>
<reference evidence="9" key="1">
    <citation type="submission" date="2021-02" db="EMBL/GenBank/DDBJ databases">
        <authorList>
            <person name="Bekaert M."/>
        </authorList>
    </citation>
    <scope>NUCLEOTIDE SEQUENCE</scope>
    <source>
        <strain evidence="9">IoA-00</strain>
    </source>
</reference>
<keyword evidence="7" id="KW-0539">Nucleus</keyword>
<dbReference type="InterPro" id="IPR014001">
    <property type="entry name" value="Helicase_ATP-bd"/>
</dbReference>
<proteinExistence type="inferred from homology"/>
<dbReference type="EMBL" id="HG994585">
    <property type="protein sequence ID" value="CAF2983184.1"/>
    <property type="molecule type" value="Genomic_DNA"/>
</dbReference>
<dbReference type="GO" id="GO:0003677">
    <property type="term" value="F:DNA binding"/>
    <property type="evidence" value="ECO:0007669"/>
    <property type="project" value="UniProtKB-KW"/>
</dbReference>
<evidence type="ECO:0000256" key="6">
    <source>
        <dbReference type="ARBA" id="ARBA00023125"/>
    </source>
</evidence>
<protein>
    <submittedName>
        <fullName evidence="9">RAD54L2</fullName>
        <ecNumber evidence="9">3.6.4.12</ecNumber>
    </submittedName>
</protein>
<dbReference type="InterPro" id="IPR044574">
    <property type="entry name" value="ARIP4-like"/>
</dbReference>
<evidence type="ECO:0000256" key="4">
    <source>
        <dbReference type="ARBA" id="ARBA00022806"/>
    </source>
</evidence>
<sequence>MKEGVPSTSTNEDGGGGPFLHLEEHEELDEDEEGSESPQSKEESGSEEPSPNIRKKGNSMKILDERTKDARAEEADRLKRLHEFQMRARMEQHQRQILNDGYSDLNGIYHKPPSLSIKSETTDIINLVSTSGSENENIKRLGQSDDDVEVISIKKDDAKIEDPSNSGMHVDDRFNVADENGRILINIGHPKEDSDVFLIPQLEKIVKPHQIGGIRFLYDNIIESLSNYNSIGYGCILAHSMGLGKTIQVVCFTDIFLRYTPGKRVLIIVPINTIQNWLNEYNQWIPSSSSSTYSWSKEIEPRDYEVFILNDNCKNLDQRGRLIENWYSKGGVLLMGYELYRQLANKKPRKKTKEKSQLCALKAVKTRRRVVLTGYPLQNNLMEYWCMVDFVRPNFLGTKTEFANMFERPIQNGQCADSLTKDVRLMKHRAHVLHNQLKGFVQRRSHVVLTKSLPPKEEHIIMLRMTPFQRYLYTAFMKDLLGANSVTNPLKAFAVALKIYNHPDVLYHFLKKREINNAMDLDFDFDEFGVAINPKNGKVSFKKKKLIMTGSMTLWIITKLD</sequence>
<feature type="region of interest" description="Disordered" evidence="8">
    <location>
        <begin position="1"/>
        <end position="71"/>
    </location>
</feature>
<keyword evidence="6" id="KW-0238">DNA-binding</keyword>
<dbReference type="PANTHER" id="PTHR45797:SF1">
    <property type="entry name" value="HELICASE ARIP4"/>
    <property type="match status" value="1"/>
</dbReference>
<accession>A0A7R8D0E4</accession>
<keyword evidence="10" id="KW-1185">Reference proteome</keyword>
<dbReference type="PANTHER" id="PTHR45797">
    <property type="entry name" value="RAD54-LIKE"/>
    <property type="match status" value="1"/>
</dbReference>
<evidence type="ECO:0000256" key="2">
    <source>
        <dbReference type="ARBA" id="ARBA00007025"/>
    </source>
</evidence>
<dbReference type="AlphaFoldDB" id="A0A7R8D0E4"/>
<dbReference type="OrthoDB" id="2020972at2759"/>
<evidence type="ECO:0000256" key="1">
    <source>
        <dbReference type="ARBA" id="ARBA00004123"/>
    </source>
</evidence>
<keyword evidence="3" id="KW-0547">Nucleotide-binding</keyword>
<keyword evidence="5" id="KW-0067">ATP-binding</keyword>
<evidence type="ECO:0000313" key="9">
    <source>
        <dbReference type="EMBL" id="CAF2983184.1"/>
    </source>
</evidence>
<feature type="compositionally biased region" description="Polar residues" evidence="8">
    <location>
        <begin position="1"/>
        <end position="12"/>
    </location>
</feature>
<dbReference type="Gene3D" id="3.40.50.10810">
    <property type="entry name" value="Tandem AAA-ATPase domain"/>
    <property type="match status" value="1"/>
</dbReference>
<keyword evidence="4" id="KW-0347">Helicase</keyword>
<evidence type="ECO:0000256" key="7">
    <source>
        <dbReference type="ARBA" id="ARBA00023242"/>
    </source>
</evidence>
<gene>
    <name evidence="9" type="ORF">LSAA_12483</name>
</gene>
<feature type="compositionally biased region" description="Basic and acidic residues" evidence="8">
    <location>
        <begin position="62"/>
        <end position="71"/>
    </location>
</feature>
<dbReference type="SUPFAM" id="SSF52540">
    <property type="entry name" value="P-loop containing nucleoside triphosphate hydrolases"/>
    <property type="match status" value="1"/>
</dbReference>
<dbReference type="PROSITE" id="PS51192">
    <property type="entry name" value="HELICASE_ATP_BIND_1"/>
    <property type="match status" value="1"/>
</dbReference>
<name>A0A7R8D0E4_LEPSM</name>
<dbReference type="InterPro" id="IPR000330">
    <property type="entry name" value="SNF2_N"/>
</dbReference>
<feature type="compositionally biased region" description="Acidic residues" evidence="8">
    <location>
        <begin position="25"/>
        <end position="35"/>
    </location>
</feature>
<dbReference type="EC" id="3.6.4.12" evidence="9"/>
<dbReference type="InterPro" id="IPR038718">
    <property type="entry name" value="SNF2-like_sf"/>
</dbReference>
<keyword evidence="9" id="KW-0378">Hydrolase</keyword>
<dbReference type="Proteomes" id="UP000675881">
    <property type="component" value="Chromosome 6"/>
</dbReference>
<dbReference type="GO" id="GO:0005634">
    <property type="term" value="C:nucleus"/>
    <property type="evidence" value="ECO:0007669"/>
    <property type="project" value="UniProtKB-SubCell"/>
</dbReference>
<organism evidence="9 10">
    <name type="scientific">Lepeophtheirus salmonis</name>
    <name type="common">Salmon louse</name>
    <name type="synonym">Caligus salmonis</name>
    <dbReference type="NCBI Taxonomy" id="72036"/>
    <lineage>
        <taxon>Eukaryota</taxon>
        <taxon>Metazoa</taxon>
        <taxon>Ecdysozoa</taxon>
        <taxon>Arthropoda</taxon>
        <taxon>Crustacea</taxon>
        <taxon>Multicrustacea</taxon>
        <taxon>Hexanauplia</taxon>
        <taxon>Copepoda</taxon>
        <taxon>Siphonostomatoida</taxon>
        <taxon>Caligidae</taxon>
        <taxon>Lepeophtheirus</taxon>
    </lineage>
</organism>
<evidence type="ECO:0000256" key="8">
    <source>
        <dbReference type="SAM" id="MobiDB-lite"/>
    </source>
</evidence>
<dbReference type="SMART" id="SM00487">
    <property type="entry name" value="DEXDc"/>
    <property type="match status" value="1"/>
</dbReference>
<evidence type="ECO:0000256" key="5">
    <source>
        <dbReference type="ARBA" id="ARBA00022840"/>
    </source>
</evidence>
<evidence type="ECO:0000256" key="3">
    <source>
        <dbReference type="ARBA" id="ARBA00022741"/>
    </source>
</evidence>
<comment type="subcellular location">
    <subcellularLocation>
        <location evidence="1">Nucleus</location>
    </subcellularLocation>
</comment>
<dbReference type="Gene3D" id="3.40.50.300">
    <property type="entry name" value="P-loop containing nucleotide triphosphate hydrolases"/>
    <property type="match status" value="1"/>
</dbReference>
<dbReference type="Gene3D" id="1.20.120.850">
    <property type="entry name" value="SWI2/SNF2 ATPases, N-terminal domain"/>
    <property type="match status" value="1"/>
</dbReference>
<evidence type="ECO:0000313" key="10">
    <source>
        <dbReference type="Proteomes" id="UP000675881"/>
    </source>
</evidence>
<dbReference type="GO" id="GO:0005524">
    <property type="term" value="F:ATP binding"/>
    <property type="evidence" value="ECO:0007669"/>
    <property type="project" value="UniProtKB-KW"/>
</dbReference>
<dbReference type="GO" id="GO:0003678">
    <property type="term" value="F:DNA helicase activity"/>
    <property type="evidence" value="ECO:0007669"/>
    <property type="project" value="UniProtKB-EC"/>
</dbReference>
<dbReference type="InterPro" id="IPR027417">
    <property type="entry name" value="P-loop_NTPase"/>
</dbReference>